<comment type="caution">
    <text evidence="2">The sequence shown here is derived from an EMBL/GenBank/DDBJ whole genome shotgun (WGS) entry which is preliminary data.</text>
</comment>
<reference evidence="2" key="2">
    <citation type="submission" date="2021-10" db="EMBL/GenBank/DDBJ databases">
        <title>Phylogenomics reveals ancestral predisposition of the termite-cultivated fungus Termitomyces towards a domesticated lifestyle.</title>
        <authorList>
            <person name="Auxier B."/>
            <person name="Grum-Grzhimaylo A."/>
            <person name="Cardenas M.E."/>
            <person name="Lodge J.D."/>
            <person name="Laessoe T."/>
            <person name="Pedersen O."/>
            <person name="Smith M.E."/>
            <person name="Kuyper T.W."/>
            <person name="Franco-Molano E.A."/>
            <person name="Baroni T.J."/>
            <person name="Aanen D.K."/>
        </authorList>
    </citation>
    <scope>NUCLEOTIDE SEQUENCE</scope>
    <source>
        <strain evidence="2">AP01</strain>
        <tissue evidence="2">Mycelium</tissue>
    </source>
</reference>
<evidence type="ECO:0000256" key="1">
    <source>
        <dbReference type="SAM" id="MobiDB-lite"/>
    </source>
</evidence>
<organism evidence="2 3">
    <name type="scientific">Asterophora parasitica</name>
    <dbReference type="NCBI Taxonomy" id="117018"/>
    <lineage>
        <taxon>Eukaryota</taxon>
        <taxon>Fungi</taxon>
        <taxon>Dikarya</taxon>
        <taxon>Basidiomycota</taxon>
        <taxon>Agaricomycotina</taxon>
        <taxon>Agaricomycetes</taxon>
        <taxon>Agaricomycetidae</taxon>
        <taxon>Agaricales</taxon>
        <taxon>Tricholomatineae</taxon>
        <taxon>Lyophyllaceae</taxon>
        <taxon>Asterophora</taxon>
    </lineage>
</organism>
<name>A0A9P7GKD9_9AGAR</name>
<feature type="region of interest" description="Disordered" evidence="1">
    <location>
        <begin position="1"/>
        <end position="32"/>
    </location>
</feature>
<dbReference type="Proteomes" id="UP000775547">
    <property type="component" value="Unassembled WGS sequence"/>
</dbReference>
<evidence type="ECO:0000313" key="2">
    <source>
        <dbReference type="EMBL" id="KAG5648910.1"/>
    </source>
</evidence>
<keyword evidence="3" id="KW-1185">Reference proteome</keyword>
<sequence length="176" mass="19144">MASSEPRPPSTAPSTPQSFDGILAAADLPPPGPDYYAARRSLWLTPRQTAQIAQAEPSTSRQRLEHLLSLSNDPEDEYIWKNGVGKVWTSLDAGGRFKRRLPLAMIIRVIHAAWVRDDTWPKGAVAPEPDDVLTGPPVTHIYSPIATEYPSSATTSRLASNDDDADADDNSKHSAC</sequence>
<protein>
    <submittedName>
        <fullName evidence="2">Uncharacterized protein</fullName>
    </submittedName>
</protein>
<dbReference type="EMBL" id="JABCKV010000001">
    <property type="protein sequence ID" value="KAG5648910.1"/>
    <property type="molecule type" value="Genomic_DNA"/>
</dbReference>
<dbReference type="AlphaFoldDB" id="A0A9P7GKD9"/>
<feature type="compositionally biased region" description="Pro residues" evidence="1">
    <location>
        <begin position="1"/>
        <end position="11"/>
    </location>
</feature>
<dbReference type="OrthoDB" id="3366194at2759"/>
<reference evidence="2" key="1">
    <citation type="submission" date="2020-07" db="EMBL/GenBank/DDBJ databases">
        <authorList>
            <person name="Nieuwenhuis M."/>
            <person name="Van De Peppel L.J.J."/>
        </authorList>
    </citation>
    <scope>NUCLEOTIDE SEQUENCE</scope>
    <source>
        <strain evidence="2">AP01</strain>
        <tissue evidence="2">Mycelium</tissue>
    </source>
</reference>
<gene>
    <name evidence="2" type="ORF">DXG03_000259</name>
</gene>
<accession>A0A9P7GKD9</accession>
<proteinExistence type="predicted"/>
<feature type="region of interest" description="Disordered" evidence="1">
    <location>
        <begin position="151"/>
        <end position="176"/>
    </location>
</feature>
<evidence type="ECO:0000313" key="3">
    <source>
        <dbReference type="Proteomes" id="UP000775547"/>
    </source>
</evidence>